<evidence type="ECO:0000313" key="4">
    <source>
        <dbReference type="Proteomes" id="UP000799536"/>
    </source>
</evidence>
<keyword evidence="4" id="KW-1185">Reference proteome</keyword>
<dbReference type="GO" id="GO:0004553">
    <property type="term" value="F:hydrolase activity, hydrolyzing O-glycosyl compounds"/>
    <property type="evidence" value="ECO:0007669"/>
    <property type="project" value="InterPro"/>
</dbReference>
<feature type="signal peptide" evidence="1">
    <location>
        <begin position="1"/>
        <end position="16"/>
    </location>
</feature>
<dbReference type="AlphaFoldDB" id="A0A9P4JG68"/>
<evidence type="ECO:0000256" key="1">
    <source>
        <dbReference type="SAM" id="SignalP"/>
    </source>
</evidence>
<feature type="domain" description="GH16" evidence="2">
    <location>
        <begin position="23"/>
        <end position="220"/>
    </location>
</feature>
<organism evidence="3 4">
    <name type="scientific">Delitschia confertaspora ATCC 74209</name>
    <dbReference type="NCBI Taxonomy" id="1513339"/>
    <lineage>
        <taxon>Eukaryota</taxon>
        <taxon>Fungi</taxon>
        <taxon>Dikarya</taxon>
        <taxon>Ascomycota</taxon>
        <taxon>Pezizomycotina</taxon>
        <taxon>Dothideomycetes</taxon>
        <taxon>Pleosporomycetidae</taxon>
        <taxon>Pleosporales</taxon>
        <taxon>Delitschiaceae</taxon>
        <taxon>Delitschia</taxon>
    </lineage>
</organism>
<dbReference type="OrthoDB" id="4524534at2759"/>
<dbReference type="Proteomes" id="UP000799536">
    <property type="component" value="Unassembled WGS sequence"/>
</dbReference>
<feature type="chain" id="PRO_5040437772" evidence="1">
    <location>
        <begin position="17"/>
        <end position="220"/>
    </location>
</feature>
<comment type="caution">
    <text evidence="3">The sequence shown here is derived from an EMBL/GenBank/DDBJ whole genome shotgun (WGS) entry which is preliminary data.</text>
</comment>
<evidence type="ECO:0000259" key="2">
    <source>
        <dbReference type="PROSITE" id="PS51762"/>
    </source>
</evidence>
<keyword evidence="1" id="KW-0732">Signal</keyword>
<protein>
    <submittedName>
        <fullName evidence="3">Family 16 glycoside hydrolase</fullName>
    </submittedName>
</protein>
<reference evidence="3" key="1">
    <citation type="journal article" date="2020" name="Stud. Mycol.">
        <title>101 Dothideomycetes genomes: a test case for predicting lifestyles and emergence of pathogens.</title>
        <authorList>
            <person name="Haridas S."/>
            <person name="Albert R."/>
            <person name="Binder M."/>
            <person name="Bloem J."/>
            <person name="Labutti K."/>
            <person name="Salamov A."/>
            <person name="Andreopoulos B."/>
            <person name="Baker S."/>
            <person name="Barry K."/>
            <person name="Bills G."/>
            <person name="Bluhm B."/>
            <person name="Cannon C."/>
            <person name="Castanera R."/>
            <person name="Culley D."/>
            <person name="Daum C."/>
            <person name="Ezra D."/>
            <person name="Gonzalez J."/>
            <person name="Henrissat B."/>
            <person name="Kuo A."/>
            <person name="Liang C."/>
            <person name="Lipzen A."/>
            <person name="Lutzoni F."/>
            <person name="Magnuson J."/>
            <person name="Mondo S."/>
            <person name="Nolan M."/>
            <person name="Ohm R."/>
            <person name="Pangilinan J."/>
            <person name="Park H.-J."/>
            <person name="Ramirez L."/>
            <person name="Alfaro M."/>
            <person name="Sun H."/>
            <person name="Tritt A."/>
            <person name="Yoshinaga Y."/>
            <person name="Zwiers L.-H."/>
            <person name="Turgeon B."/>
            <person name="Goodwin S."/>
            <person name="Spatafora J."/>
            <person name="Crous P."/>
            <person name="Grigoriev I."/>
        </authorList>
    </citation>
    <scope>NUCLEOTIDE SEQUENCE</scope>
    <source>
        <strain evidence="3">ATCC 74209</strain>
    </source>
</reference>
<dbReference type="InterPro" id="IPR013320">
    <property type="entry name" value="ConA-like_dom_sf"/>
</dbReference>
<dbReference type="PROSITE" id="PS51762">
    <property type="entry name" value="GH16_2"/>
    <property type="match status" value="1"/>
</dbReference>
<sequence length="220" mass="24049">MQILSFPLFFLAFIAATPLNPRAVQTLIPKSVFDSTTNLEQYFTYNYPWGTDHNGAARMAPSHVSLSAGTLTLTAQPVTGQKPATHGGKQIPIHYLSGAVGAKQHFTVPANGGLAFSGSFQATTIKGTWPAFWLTGVNGWPPEIDMAEWKVSGKISFNTFNTSSQVAAKDVSYRSPENFHDIRTELRHVNGKDVQVKFYMDGKLVTTQVGKGFMGKAMYL</sequence>
<name>A0A9P4JG68_9PLEO</name>
<dbReference type="Gene3D" id="2.60.120.200">
    <property type="match status" value="1"/>
</dbReference>
<evidence type="ECO:0000313" key="3">
    <source>
        <dbReference type="EMBL" id="KAF2196092.1"/>
    </source>
</evidence>
<dbReference type="SUPFAM" id="SSF49899">
    <property type="entry name" value="Concanavalin A-like lectins/glucanases"/>
    <property type="match status" value="1"/>
</dbReference>
<dbReference type="InterPro" id="IPR000757">
    <property type="entry name" value="Beta-glucanase-like"/>
</dbReference>
<dbReference type="EMBL" id="ML994486">
    <property type="protein sequence ID" value="KAF2196092.1"/>
    <property type="molecule type" value="Genomic_DNA"/>
</dbReference>
<keyword evidence="3" id="KW-0378">Hydrolase</keyword>
<dbReference type="GO" id="GO:0005975">
    <property type="term" value="P:carbohydrate metabolic process"/>
    <property type="evidence" value="ECO:0007669"/>
    <property type="project" value="InterPro"/>
</dbReference>
<gene>
    <name evidence="3" type="ORF">GQ43DRAFT_384059</name>
</gene>
<accession>A0A9P4JG68</accession>
<proteinExistence type="predicted"/>